<accession>A0ABQ6HEM5</accession>
<sequence length="102" mass="11605">MPITSNFDESQNTLRISIEDQFDFSKHQDFKDSYSALSDKGTNFVIDLSKTSYMDSSALGMILLLREHANTHEGSVVITQPTDSVYKVLEIAQFQKLIDIQR</sequence>
<name>A0ABQ6HEM5_9GAMM</name>
<evidence type="ECO:0000313" key="3">
    <source>
        <dbReference type="Proteomes" id="UP001157134"/>
    </source>
</evidence>
<dbReference type="InterPro" id="IPR036513">
    <property type="entry name" value="STAS_dom_sf"/>
</dbReference>
<feature type="domain" description="STAS" evidence="1">
    <location>
        <begin position="3"/>
        <end position="102"/>
    </location>
</feature>
<dbReference type="PANTHER" id="PTHR33495:SF15">
    <property type="entry name" value="STAS DOMAIN-CONTAINING PROTEIN"/>
    <property type="match status" value="1"/>
</dbReference>
<evidence type="ECO:0000259" key="1">
    <source>
        <dbReference type="PROSITE" id="PS50801"/>
    </source>
</evidence>
<gene>
    <name evidence="2" type="ORF">tloyanaT_27910</name>
</gene>
<dbReference type="PANTHER" id="PTHR33495">
    <property type="entry name" value="ANTI-SIGMA FACTOR ANTAGONIST TM_1081-RELATED-RELATED"/>
    <property type="match status" value="1"/>
</dbReference>
<dbReference type="Proteomes" id="UP001157134">
    <property type="component" value="Unassembled WGS sequence"/>
</dbReference>
<comment type="caution">
    <text evidence="2">The sequence shown here is derived from an EMBL/GenBank/DDBJ whole genome shotgun (WGS) entry which is preliminary data.</text>
</comment>
<dbReference type="PROSITE" id="PS50801">
    <property type="entry name" value="STAS"/>
    <property type="match status" value="1"/>
</dbReference>
<proteinExistence type="predicted"/>
<dbReference type="CDD" id="cd07043">
    <property type="entry name" value="STAS_anti-anti-sigma_factors"/>
    <property type="match status" value="1"/>
</dbReference>
<organism evidence="2 3">
    <name type="scientific">Thalassotalea loyana</name>
    <dbReference type="NCBI Taxonomy" id="280483"/>
    <lineage>
        <taxon>Bacteria</taxon>
        <taxon>Pseudomonadati</taxon>
        <taxon>Pseudomonadota</taxon>
        <taxon>Gammaproteobacteria</taxon>
        <taxon>Alteromonadales</taxon>
        <taxon>Colwelliaceae</taxon>
        <taxon>Thalassotalea</taxon>
    </lineage>
</organism>
<dbReference type="SUPFAM" id="SSF52091">
    <property type="entry name" value="SpoIIaa-like"/>
    <property type="match status" value="1"/>
</dbReference>
<reference evidence="2 3" key="1">
    <citation type="submission" date="2023-03" db="EMBL/GenBank/DDBJ databases">
        <title>Thalassotalea loyana LMG 22536T draft genome sequence.</title>
        <authorList>
            <person name="Sawabe T."/>
        </authorList>
    </citation>
    <scope>NUCLEOTIDE SEQUENCE [LARGE SCALE GENOMIC DNA]</scope>
    <source>
        <strain evidence="2 3">LMG 22536</strain>
    </source>
</reference>
<keyword evidence="3" id="KW-1185">Reference proteome</keyword>
<dbReference type="Pfam" id="PF01740">
    <property type="entry name" value="STAS"/>
    <property type="match status" value="1"/>
</dbReference>
<evidence type="ECO:0000313" key="2">
    <source>
        <dbReference type="EMBL" id="GLX86538.1"/>
    </source>
</evidence>
<dbReference type="EMBL" id="BSSV01000006">
    <property type="protein sequence ID" value="GLX86538.1"/>
    <property type="molecule type" value="Genomic_DNA"/>
</dbReference>
<dbReference type="Gene3D" id="3.30.750.24">
    <property type="entry name" value="STAS domain"/>
    <property type="match status" value="1"/>
</dbReference>
<dbReference type="InterPro" id="IPR002645">
    <property type="entry name" value="STAS_dom"/>
</dbReference>
<protein>
    <submittedName>
        <fullName evidence="2">Anti-anti-sigma regulatory factor</fullName>
    </submittedName>
</protein>
<dbReference type="RefSeq" id="WP_284299660.1">
    <property type="nucleotide sequence ID" value="NZ_BSSV01000006.1"/>
</dbReference>